<feature type="compositionally biased region" description="Low complexity" evidence="1">
    <location>
        <begin position="478"/>
        <end position="488"/>
    </location>
</feature>
<feature type="region of interest" description="Disordered" evidence="1">
    <location>
        <begin position="417"/>
        <end position="441"/>
    </location>
</feature>
<organism evidence="3 4">
    <name type="scientific">Blattamonas nauphoetae</name>
    <dbReference type="NCBI Taxonomy" id="2049346"/>
    <lineage>
        <taxon>Eukaryota</taxon>
        <taxon>Metamonada</taxon>
        <taxon>Preaxostyla</taxon>
        <taxon>Oxymonadida</taxon>
        <taxon>Blattamonas</taxon>
    </lineage>
</organism>
<feature type="compositionally biased region" description="Polar residues" evidence="1">
    <location>
        <begin position="600"/>
        <end position="612"/>
    </location>
</feature>
<keyword evidence="4" id="KW-1185">Reference proteome</keyword>
<sequence>MVLLVLTTFIFSADDATIFLEFGGMTKSCLTPETACHSLDQAVKHAKWENVTDIVIQGHAELIGEIIFDSNADKFKKTPAEDLKYIMTLKHHVLSSNTDQYGLTGLGTIVIKGTDTSEMHLEVTSDHDYFFISTSRTPGGTKKDYVLRVEQYGALSMAKRLVIQPLQLQSTTTFTKLTSQFETEPWDKKSAAIIVDKGSIIILDFVQVRDPELGVLILKDIDIEKSQIFTRQRYAMSLPSLVPKGIVCSIPDNSTSTFNIKIVDAGKQHKEDDKLVGIDQYPLDIHLSGKCAAYDSDDTTQKFPLNNTDMTNISKAAFVFPQVSLSRSDLKLATQTGEQSNDLGIYLLADLSSLTASLGIAALRRLKVSIAPRYHTEDTDDKLIRWDEMTCQVTRAVQWQLFLEQITNIELSIQRTLHHSPPQSTHQHNHFGQERQARQQTPQHLHFNRSLLTSHHTGPEPSISDVAKEAAPLCLVKNQNQSNRRNQSLCQPQRSPTELPALTLPVDKPPIMFKPRAAVAQAPLVERVEPINLIKGSAQRSEEGENGHRSEPVNILKTTHYTPEIRPKNDDEENEKSSGPVSETPTPTPFSTMTPTPTPNASQTPNETLMKNPFANLSTPYESLVRILAARRPTRNEVVPKWYESKTKTEPMKYSYLSFLSFAGRNTQAPTEDFFPETLPQSARHT</sequence>
<name>A0ABQ9XCG2_9EUKA</name>
<gene>
    <name evidence="3" type="ORF">BLNAU_16688</name>
</gene>
<feature type="compositionally biased region" description="Basic and acidic residues" evidence="1">
    <location>
        <begin position="540"/>
        <end position="551"/>
    </location>
</feature>
<proteinExistence type="predicted"/>
<protein>
    <submittedName>
        <fullName evidence="3">Uncharacterized protein</fullName>
    </submittedName>
</protein>
<accession>A0ABQ9XCG2</accession>
<keyword evidence="2" id="KW-0732">Signal</keyword>
<comment type="caution">
    <text evidence="3">The sequence shown here is derived from an EMBL/GenBank/DDBJ whole genome shotgun (WGS) entry which is preliminary data.</text>
</comment>
<dbReference type="EMBL" id="JARBJD010000178">
    <property type="protein sequence ID" value="KAK2948342.1"/>
    <property type="molecule type" value="Genomic_DNA"/>
</dbReference>
<feature type="region of interest" description="Disordered" evidence="1">
    <location>
        <begin position="477"/>
        <end position="500"/>
    </location>
</feature>
<evidence type="ECO:0000313" key="3">
    <source>
        <dbReference type="EMBL" id="KAK2948342.1"/>
    </source>
</evidence>
<feature type="signal peptide" evidence="2">
    <location>
        <begin position="1"/>
        <end position="15"/>
    </location>
</feature>
<feature type="chain" id="PRO_5046380185" evidence="2">
    <location>
        <begin position="16"/>
        <end position="686"/>
    </location>
</feature>
<dbReference type="Proteomes" id="UP001281761">
    <property type="component" value="Unassembled WGS sequence"/>
</dbReference>
<feature type="compositionally biased region" description="Polar residues" evidence="1">
    <location>
        <begin position="417"/>
        <end position="426"/>
    </location>
</feature>
<feature type="region of interest" description="Disordered" evidence="1">
    <location>
        <begin position="536"/>
        <end position="612"/>
    </location>
</feature>
<evidence type="ECO:0000313" key="4">
    <source>
        <dbReference type="Proteomes" id="UP001281761"/>
    </source>
</evidence>
<reference evidence="3 4" key="1">
    <citation type="journal article" date="2022" name="bioRxiv">
        <title>Genomics of Preaxostyla Flagellates Illuminates Evolutionary Transitions and the Path Towards Mitochondrial Loss.</title>
        <authorList>
            <person name="Novak L.V.F."/>
            <person name="Treitli S.C."/>
            <person name="Pyrih J."/>
            <person name="Halakuc P."/>
            <person name="Pipaliya S.V."/>
            <person name="Vacek V."/>
            <person name="Brzon O."/>
            <person name="Soukal P."/>
            <person name="Eme L."/>
            <person name="Dacks J.B."/>
            <person name="Karnkowska A."/>
            <person name="Elias M."/>
            <person name="Hampl V."/>
        </authorList>
    </citation>
    <scope>NUCLEOTIDE SEQUENCE [LARGE SCALE GENOMIC DNA]</scope>
    <source>
        <strain evidence="3">NAU3</strain>
        <tissue evidence="3">Gut</tissue>
    </source>
</reference>
<evidence type="ECO:0000256" key="1">
    <source>
        <dbReference type="SAM" id="MobiDB-lite"/>
    </source>
</evidence>
<evidence type="ECO:0000256" key="2">
    <source>
        <dbReference type="SAM" id="SignalP"/>
    </source>
</evidence>